<keyword evidence="3" id="KW-1185">Reference proteome</keyword>
<dbReference type="PANTHER" id="PTHR43991:SF12">
    <property type="entry name" value="WD REPEAT PROTEIN (AFU_ORTHOLOGUE AFUA_8G05640)"/>
    <property type="match status" value="1"/>
</dbReference>
<feature type="repeat" description="WD" evidence="1">
    <location>
        <begin position="402"/>
        <end position="434"/>
    </location>
</feature>
<comment type="caution">
    <text evidence="2">The sequence shown here is derived from an EMBL/GenBank/DDBJ whole genome shotgun (WGS) entry which is preliminary data.</text>
</comment>
<dbReference type="EMBL" id="JAPDRL010000003">
    <property type="protein sequence ID" value="KAJ9669213.1"/>
    <property type="molecule type" value="Genomic_DNA"/>
</dbReference>
<dbReference type="PANTHER" id="PTHR43991">
    <property type="entry name" value="WD REPEAT PROTEIN (AFU_ORTHOLOGUE AFUA_8G05640)-RELATED"/>
    <property type="match status" value="1"/>
</dbReference>
<dbReference type="SMART" id="SM00320">
    <property type="entry name" value="WD40"/>
    <property type="match status" value="2"/>
</dbReference>
<dbReference type="PROSITE" id="PS50082">
    <property type="entry name" value="WD_REPEATS_2"/>
    <property type="match status" value="1"/>
</dbReference>
<dbReference type="SUPFAM" id="SSF50978">
    <property type="entry name" value="WD40 repeat-like"/>
    <property type="match status" value="1"/>
</dbReference>
<name>A0ABQ9P541_9PEZI</name>
<evidence type="ECO:0000256" key="1">
    <source>
        <dbReference type="PROSITE-ProRule" id="PRU00221"/>
    </source>
</evidence>
<evidence type="ECO:0000313" key="3">
    <source>
        <dbReference type="Proteomes" id="UP001172684"/>
    </source>
</evidence>
<accession>A0ABQ9P541</accession>
<proteinExistence type="predicted"/>
<dbReference type="Gene3D" id="2.130.10.10">
    <property type="entry name" value="YVTN repeat-like/Quinoprotein amine dehydrogenase"/>
    <property type="match status" value="2"/>
</dbReference>
<protein>
    <recommendedName>
        <fullName evidence="4">Anaphase-promoting complex subunit 4 WD40 domain-containing protein</fullName>
    </recommendedName>
</protein>
<dbReference type="PROSITE" id="PS50294">
    <property type="entry name" value="WD_REPEATS_REGION"/>
    <property type="match status" value="1"/>
</dbReference>
<evidence type="ECO:0008006" key="4">
    <source>
        <dbReference type="Google" id="ProtNLM"/>
    </source>
</evidence>
<evidence type="ECO:0000313" key="2">
    <source>
        <dbReference type="EMBL" id="KAJ9669213.1"/>
    </source>
</evidence>
<gene>
    <name evidence="2" type="ORF">H2201_000564</name>
</gene>
<reference evidence="2" key="1">
    <citation type="submission" date="2022-10" db="EMBL/GenBank/DDBJ databases">
        <title>Culturing micro-colonial fungi from biological soil crusts in the Mojave desert and describing Neophaeococcomyces mojavensis, and introducing the new genera and species Taxawa tesnikishii.</title>
        <authorList>
            <person name="Kurbessoian T."/>
            <person name="Stajich J.E."/>
        </authorList>
    </citation>
    <scope>NUCLEOTIDE SEQUENCE</scope>
    <source>
        <strain evidence="2">TK_1</strain>
    </source>
</reference>
<keyword evidence="1" id="KW-0853">WD repeat</keyword>
<organism evidence="2 3">
    <name type="scientific">Coniosporium apollinis</name>
    <dbReference type="NCBI Taxonomy" id="61459"/>
    <lineage>
        <taxon>Eukaryota</taxon>
        <taxon>Fungi</taxon>
        <taxon>Dikarya</taxon>
        <taxon>Ascomycota</taxon>
        <taxon>Pezizomycotina</taxon>
        <taxon>Dothideomycetes</taxon>
        <taxon>Dothideomycetes incertae sedis</taxon>
        <taxon>Coniosporium</taxon>
    </lineage>
</organism>
<sequence>MEHIMFDDEQSGGVPIGGNTFANLIDQGVYPTFNTALPAYSPPSNTGSLGMMAHYNPSVFPSSFFPPALGYSNLPTAPATASQTFHPAVAPYFAADFDDDFYPGGAPGGQSDVSSFLDTWRGVSLRHPNSANVVGPKASTFRHVERPKTVNRKQLQGDRFDIQGINWEALETTRETARAIRANFAHTSDRRNRFHLHLAKPLPDTDSFFRFRRMNTEHRAWIAHFQLRNIISATSQHDIYYAKGSKVMHTDAYNMRTSCLMDLPPVAGSSFASGFRVTALTASSNTLVAGGFTGEYAITNLQSEIGTPPTVGHVTPAENGITNHAHAFAHRTSAHTTAAFCSNDAKMRILDCETGTFTDTFPYAHPINCAATSPDGRLRVVVGDCNEALITNAETGQPVEILRNHTDHAFACAWADDGRYVATGAQDSQIVVYDARWWRDPLRFIATELACPRSLAFSPVGGGKRVLLAAEADDVVNVIDAQTFASRQSLSLFGAIGGMSITPDGEDVFVACCDNKVGGILGFERTGYGQEYGLGGVWRRDWKYGDQRMVQEGPAEWGTDEEMRNDGRVVKGATARSRRGLGLGKLIV</sequence>
<dbReference type="Proteomes" id="UP001172684">
    <property type="component" value="Unassembled WGS sequence"/>
</dbReference>
<dbReference type="Pfam" id="PF00400">
    <property type="entry name" value="WD40"/>
    <property type="match status" value="1"/>
</dbReference>
<dbReference type="InterPro" id="IPR015943">
    <property type="entry name" value="WD40/YVTN_repeat-like_dom_sf"/>
</dbReference>
<dbReference type="InterPro" id="IPR036322">
    <property type="entry name" value="WD40_repeat_dom_sf"/>
</dbReference>
<dbReference type="InterPro" id="IPR001680">
    <property type="entry name" value="WD40_rpt"/>
</dbReference>